<comment type="caution">
    <text evidence="3">The sequence shown here is derived from an EMBL/GenBank/DDBJ whole genome shotgun (WGS) entry which is preliminary data.</text>
</comment>
<dbReference type="AlphaFoldDB" id="A0A2U1N3P6"/>
<keyword evidence="2" id="KW-0812">Transmembrane</keyword>
<dbReference type="Proteomes" id="UP000245207">
    <property type="component" value="Unassembled WGS sequence"/>
</dbReference>
<feature type="transmembrane region" description="Helical" evidence="2">
    <location>
        <begin position="44"/>
        <end position="66"/>
    </location>
</feature>
<name>A0A2U1N3P6_ARTAN</name>
<accession>A0A2U1N3P6</accession>
<dbReference type="EMBL" id="PKPP01003707">
    <property type="protein sequence ID" value="PWA68097.1"/>
    <property type="molecule type" value="Genomic_DNA"/>
</dbReference>
<organism evidence="3 4">
    <name type="scientific">Artemisia annua</name>
    <name type="common">Sweet wormwood</name>
    <dbReference type="NCBI Taxonomy" id="35608"/>
    <lineage>
        <taxon>Eukaryota</taxon>
        <taxon>Viridiplantae</taxon>
        <taxon>Streptophyta</taxon>
        <taxon>Embryophyta</taxon>
        <taxon>Tracheophyta</taxon>
        <taxon>Spermatophyta</taxon>
        <taxon>Magnoliopsida</taxon>
        <taxon>eudicotyledons</taxon>
        <taxon>Gunneridae</taxon>
        <taxon>Pentapetalae</taxon>
        <taxon>asterids</taxon>
        <taxon>campanulids</taxon>
        <taxon>Asterales</taxon>
        <taxon>Asteraceae</taxon>
        <taxon>Asteroideae</taxon>
        <taxon>Anthemideae</taxon>
        <taxon>Artemisiinae</taxon>
        <taxon>Artemisia</taxon>
    </lineage>
</organism>
<protein>
    <submittedName>
        <fullName evidence="3">Uncharacterized protein</fullName>
    </submittedName>
</protein>
<keyword evidence="4" id="KW-1185">Reference proteome</keyword>
<reference evidence="3 4" key="1">
    <citation type="journal article" date="2018" name="Mol. Plant">
        <title>The genome of Artemisia annua provides insight into the evolution of Asteraceae family and artemisinin biosynthesis.</title>
        <authorList>
            <person name="Shen Q."/>
            <person name="Zhang L."/>
            <person name="Liao Z."/>
            <person name="Wang S."/>
            <person name="Yan T."/>
            <person name="Shi P."/>
            <person name="Liu M."/>
            <person name="Fu X."/>
            <person name="Pan Q."/>
            <person name="Wang Y."/>
            <person name="Lv Z."/>
            <person name="Lu X."/>
            <person name="Zhang F."/>
            <person name="Jiang W."/>
            <person name="Ma Y."/>
            <person name="Chen M."/>
            <person name="Hao X."/>
            <person name="Li L."/>
            <person name="Tang Y."/>
            <person name="Lv G."/>
            <person name="Zhou Y."/>
            <person name="Sun X."/>
            <person name="Brodelius P.E."/>
            <person name="Rose J.K.C."/>
            <person name="Tang K."/>
        </authorList>
    </citation>
    <scope>NUCLEOTIDE SEQUENCE [LARGE SCALE GENOMIC DNA]</scope>
    <source>
        <strain evidence="4">cv. Huhao1</strain>
        <tissue evidence="3">Leaf</tissue>
    </source>
</reference>
<evidence type="ECO:0000313" key="4">
    <source>
        <dbReference type="Proteomes" id="UP000245207"/>
    </source>
</evidence>
<evidence type="ECO:0000313" key="3">
    <source>
        <dbReference type="EMBL" id="PWA68097.1"/>
    </source>
</evidence>
<feature type="region of interest" description="Disordered" evidence="1">
    <location>
        <begin position="1"/>
        <end position="23"/>
    </location>
</feature>
<evidence type="ECO:0000256" key="2">
    <source>
        <dbReference type="SAM" id="Phobius"/>
    </source>
</evidence>
<gene>
    <name evidence="3" type="ORF">CTI12_AA312360</name>
</gene>
<keyword evidence="2" id="KW-1133">Transmembrane helix</keyword>
<evidence type="ECO:0000256" key="1">
    <source>
        <dbReference type="SAM" id="MobiDB-lite"/>
    </source>
</evidence>
<sequence>MAITKQENQNQMISPSPSPLPLENQNVTVVNNIHGSEAADILKVIASVIGAVVALLTAYHCTCACYRRHKKNETKVDLEMGGSP</sequence>
<keyword evidence="2" id="KW-0472">Membrane</keyword>
<feature type="compositionally biased region" description="Polar residues" evidence="1">
    <location>
        <begin position="1"/>
        <end position="15"/>
    </location>
</feature>
<proteinExistence type="predicted"/>